<protein>
    <submittedName>
        <fullName evidence="2">Uncharacterized protein</fullName>
    </submittedName>
</protein>
<keyword evidence="1" id="KW-0175">Coiled coil</keyword>
<evidence type="ECO:0000256" key="1">
    <source>
        <dbReference type="SAM" id="Coils"/>
    </source>
</evidence>
<dbReference type="OrthoDB" id="10547633at2759"/>
<evidence type="ECO:0000313" key="4">
    <source>
        <dbReference type="Proteomes" id="UP000241587"/>
    </source>
</evidence>
<reference evidence="2 4" key="1">
    <citation type="submission" date="2018-02" db="EMBL/GenBank/DDBJ databases">
        <title>Fusarium culmorum secondary metabolites in fungal-bacterial-plant interactions.</title>
        <authorList>
            <person name="Schmidt R."/>
        </authorList>
    </citation>
    <scope>NUCLEOTIDE SEQUENCE [LARGE SCALE GENOMIC DNA]</scope>
    <source>
        <strain evidence="2 4">PV</strain>
    </source>
</reference>
<dbReference type="AlphaFoldDB" id="A0A2T4GZ58"/>
<dbReference type="EMBL" id="PVEM01000004">
    <property type="protein sequence ID" value="PTD08853.1"/>
    <property type="molecule type" value="Genomic_DNA"/>
</dbReference>
<evidence type="ECO:0000313" key="2">
    <source>
        <dbReference type="EMBL" id="PTD08853.1"/>
    </source>
</evidence>
<reference evidence="3" key="2">
    <citation type="submission" date="2020-11" db="EMBL/GenBank/DDBJ databases">
        <title>The chromosome-scale genome resource for two endophytic Fusarium species: F. culmorum and F. pseudograminearum.</title>
        <authorList>
            <person name="Yuan Z."/>
        </authorList>
    </citation>
    <scope>NUCLEOTIDE SEQUENCE</scope>
    <source>
        <strain evidence="3">Class2-1B</strain>
    </source>
</reference>
<sequence>MNVFRRIAHSTQKWMKQPLYGTVNKPALPPFFTESRSHAATLEAQLQRAEAQVQELQKEAPDTPMTLNDALIKATYLRGTNSEEKNEQLLDEHGLEIARQKKLWEW</sequence>
<name>A0A2T4GZ58_FUSCU</name>
<dbReference type="Proteomes" id="UP000241587">
    <property type="component" value="Unassembled WGS sequence"/>
</dbReference>
<evidence type="ECO:0000313" key="3">
    <source>
        <dbReference type="EMBL" id="QPC62504.1"/>
    </source>
</evidence>
<dbReference type="Proteomes" id="UP000663297">
    <property type="component" value="Chromosome 2"/>
</dbReference>
<feature type="coiled-coil region" evidence="1">
    <location>
        <begin position="32"/>
        <end position="59"/>
    </location>
</feature>
<organism evidence="2 4">
    <name type="scientific">Fusarium culmorum</name>
    <dbReference type="NCBI Taxonomy" id="5516"/>
    <lineage>
        <taxon>Eukaryota</taxon>
        <taxon>Fungi</taxon>
        <taxon>Dikarya</taxon>
        <taxon>Ascomycota</taxon>
        <taxon>Pezizomycotina</taxon>
        <taxon>Sordariomycetes</taxon>
        <taxon>Hypocreomycetidae</taxon>
        <taxon>Hypocreales</taxon>
        <taxon>Nectriaceae</taxon>
        <taxon>Fusarium</taxon>
    </lineage>
</organism>
<dbReference type="EMBL" id="CP064748">
    <property type="protein sequence ID" value="QPC62504.1"/>
    <property type="molecule type" value="Genomic_DNA"/>
</dbReference>
<proteinExistence type="predicted"/>
<gene>
    <name evidence="2" type="ORF">FCULG_00010798</name>
    <name evidence="3" type="ORF">HYE67_004735</name>
</gene>
<accession>A0A2T4GZ58</accession>
<keyword evidence="4" id="KW-1185">Reference proteome</keyword>